<dbReference type="InterPro" id="IPR036424">
    <property type="entry name" value="UPP_synth-like_sf"/>
</dbReference>
<dbReference type="EMBL" id="LCDF01000044">
    <property type="protein sequence ID" value="KKS45625.1"/>
    <property type="molecule type" value="Genomic_DNA"/>
</dbReference>
<keyword evidence="1 3" id="KW-0808">Transferase</keyword>
<dbReference type="AlphaFoldDB" id="A0A0G0ZAB5"/>
<proteinExistence type="inferred from homology"/>
<evidence type="ECO:0000256" key="1">
    <source>
        <dbReference type="ARBA" id="ARBA00022679"/>
    </source>
</evidence>
<evidence type="ECO:0000313" key="4">
    <source>
        <dbReference type="Proteomes" id="UP000034036"/>
    </source>
</evidence>
<dbReference type="GO" id="GO:0016094">
    <property type="term" value="P:polyprenol biosynthetic process"/>
    <property type="evidence" value="ECO:0007669"/>
    <property type="project" value="TreeGrafter"/>
</dbReference>
<sequence length="105" mass="12146">MVHTSSPQCIGIILDGNRRFAKANNLPTLEGHRRGLEKVKDIMGWARKAEVPFVVAYAFSTENWNRAQEEVSYLMGLFKEMLTQKLADFKNILTEFKGRERRMGR</sequence>
<reference evidence="3 4" key="1">
    <citation type="journal article" date="2015" name="Nature">
        <title>rRNA introns, odd ribosomes, and small enigmatic genomes across a large radiation of phyla.</title>
        <authorList>
            <person name="Brown C.T."/>
            <person name="Hug L.A."/>
            <person name="Thomas B.C."/>
            <person name="Sharon I."/>
            <person name="Castelle C.J."/>
            <person name="Singh A."/>
            <person name="Wilkins M.J."/>
            <person name="Williams K.H."/>
            <person name="Banfield J.F."/>
        </authorList>
    </citation>
    <scope>NUCLEOTIDE SEQUENCE [LARGE SCALE GENOMIC DNA]</scope>
</reference>
<dbReference type="Proteomes" id="UP000034036">
    <property type="component" value="Unassembled WGS sequence"/>
</dbReference>
<comment type="caution">
    <text evidence="3">The sequence shown here is derived from an EMBL/GenBank/DDBJ whole genome shotgun (WGS) entry which is preliminary data.</text>
</comment>
<protein>
    <submittedName>
        <fullName evidence="3">Isoprenyl transferase</fullName>
    </submittedName>
</protein>
<accession>A0A0G0ZAB5</accession>
<dbReference type="GO" id="GO:0045547">
    <property type="term" value="F:ditrans,polycis-polyprenyl diphosphate synthase [(2E,6E)-farnesyl diphosphate specific] activity"/>
    <property type="evidence" value="ECO:0007669"/>
    <property type="project" value="TreeGrafter"/>
</dbReference>
<evidence type="ECO:0000313" key="3">
    <source>
        <dbReference type="EMBL" id="KKS45625.1"/>
    </source>
</evidence>
<name>A0A0G0ZAB5_9BACT</name>
<dbReference type="Gene3D" id="3.40.1180.10">
    <property type="entry name" value="Decaprenyl diphosphate synthase-like"/>
    <property type="match status" value="1"/>
</dbReference>
<gene>
    <name evidence="3" type="ORF">UV11_C0044G0005</name>
</gene>
<dbReference type="PANTHER" id="PTHR10291:SF43">
    <property type="entry name" value="DEHYDRODOLICHYL DIPHOSPHATE SYNTHASE COMPLEX SUBUNIT DHDDS"/>
    <property type="match status" value="1"/>
</dbReference>
<organism evidence="3 4">
    <name type="scientific">Candidatus Giovannonibacteria bacterium GW2011_GWF2_42_19</name>
    <dbReference type="NCBI Taxonomy" id="1618659"/>
    <lineage>
        <taxon>Bacteria</taxon>
        <taxon>Candidatus Giovannoniibacteriota</taxon>
    </lineage>
</organism>
<dbReference type="PATRIC" id="fig|1618659.3.peg.998"/>
<dbReference type="PANTHER" id="PTHR10291">
    <property type="entry name" value="DEHYDRODOLICHYL DIPHOSPHATE SYNTHASE FAMILY MEMBER"/>
    <property type="match status" value="1"/>
</dbReference>
<comment type="similarity">
    <text evidence="2">Belongs to the UPP synthase family. Z-FPP synthase subfamily.</text>
</comment>
<dbReference type="STRING" id="1618659.UV11_C0044G0005"/>
<evidence type="ECO:0000256" key="2">
    <source>
        <dbReference type="ARBA" id="ARBA00038453"/>
    </source>
</evidence>
<dbReference type="InterPro" id="IPR001441">
    <property type="entry name" value="UPP_synth-like"/>
</dbReference>
<dbReference type="SUPFAM" id="SSF64005">
    <property type="entry name" value="Undecaprenyl diphosphate synthase"/>
    <property type="match status" value="1"/>
</dbReference>
<dbReference type="Pfam" id="PF01255">
    <property type="entry name" value="Prenyltransf"/>
    <property type="match status" value="1"/>
</dbReference>